<keyword evidence="1" id="KW-0812">Transmembrane</keyword>
<dbReference type="CDD" id="cd06257">
    <property type="entry name" value="DnaJ"/>
    <property type="match status" value="1"/>
</dbReference>
<protein>
    <submittedName>
        <fullName evidence="3">Putative heat shock protein</fullName>
    </submittedName>
</protein>
<dbReference type="SMART" id="SM00271">
    <property type="entry name" value="DnaJ"/>
    <property type="match status" value="1"/>
</dbReference>
<dbReference type="Pfam" id="PF00226">
    <property type="entry name" value="DnaJ"/>
    <property type="match status" value="1"/>
</dbReference>
<keyword evidence="1" id="KW-1133">Transmembrane helix</keyword>
<evidence type="ECO:0000259" key="2">
    <source>
        <dbReference type="PROSITE" id="PS50076"/>
    </source>
</evidence>
<reference evidence="3" key="1">
    <citation type="journal article" date="2012" name="Proc. Natl. Acad. Sci. U.S.A.">
        <title>Antigenic diversity is generated by distinct evolutionary mechanisms in African trypanosome species.</title>
        <authorList>
            <person name="Jackson A.P."/>
            <person name="Berry A."/>
            <person name="Aslett M."/>
            <person name="Allison H.C."/>
            <person name="Burton P."/>
            <person name="Vavrova-Anderson J."/>
            <person name="Brown R."/>
            <person name="Browne H."/>
            <person name="Corton N."/>
            <person name="Hauser H."/>
            <person name="Gamble J."/>
            <person name="Gilderthorp R."/>
            <person name="Marcello L."/>
            <person name="McQuillan J."/>
            <person name="Otto T.D."/>
            <person name="Quail M.A."/>
            <person name="Sanders M.J."/>
            <person name="van Tonder A."/>
            <person name="Ginger M.L."/>
            <person name="Field M.C."/>
            <person name="Barry J.D."/>
            <person name="Hertz-Fowler C."/>
            <person name="Berriman M."/>
        </authorList>
    </citation>
    <scope>NUCLEOTIDE SEQUENCE</scope>
    <source>
        <strain evidence="3">Y486</strain>
    </source>
</reference>
<feature type="transmembrane region" description="Helical" evidence="1">
    <location>
        <begin position="168"/>
        <end position="193"/>
    </location>
</feature>
<accession>G0U6L7</accession>
<name>G0U6L7_TRYVY</name>
<dbReference type="Gene3D" id="1.10.287.110">
    <property type="entry name" value="DnaJ domain"/>
    <property type="match status" value="1"/>
</dbReference>
<feature type="domain" description="J" evidence="2">
    <location>
        <begin position="50"/>
        <end position="127"/>
    </location>
</feature>
<keyword evidence="1" id="KW-0472">Membrane</keyword>
<dbReference type="InterPro" id="IPR001623">
    <property type="entry name" value="DnaJ_domain"/>
</dbReference>
<dbReference type="EMBL" id="HE573026">
    <property type="protein sequence ID" value="CCC51521.1"/>
    <property type="molecule type" value="Genomic_DNA"/>
</dbReference>
<dbReference type="SUPFAM" id="SSF46565">
    <property type="entry name" value="Chaperone J-domain"/>
    <property type="match status" value="1"/>
</dbReference>
<dbReference type="VEuPathDB" id="TriTrypDB:TvY486_1005720"/>
<proteinExistence type="predicted"/>
<gene>
    <name evidence="3" type="ORF">TVY486_1005720</name>
</gene>
<keyword evidence="3" id="KW-0346">Stress response</keyword>
<dbReference type="PROSITE" id="PS50076">
    <property type="entry name" value="DNAJ_2"/>
    <property type="match status" value="1"/>
</dbReference>
<evidence type="ECO:0000313" key="3">
    <source>
        <dbReference type="EMBL" id="CCC51521.1"/>
    </source>
</evidence>
<dbReference type="AlphaFoldDB" id="G0U6L7"/>
<evidence type="ECO:0000256" key="1">
    <source>
        <dbReference type="SAM" id="Phobius"/>
    </source>
</evidence>
<organism evidence="3">
    <name type="scientific">Trypanosoma vivax (strain Y486)</name>
    <dbReference type="NCBI Taxonomy" id="1055687"/>
    <lineage>
        <taxon>Eukaryota</taxon>
        <taxon>Discoba</taxon>
        <taxon>Euglenozoa</taxon>
        <taxon>Kinetoplastea</taxon>
        <taxon>Metakinetoplastina</taxon>
        <taxon>Trypanosomatida</taxon>
        <taxon>Trypanosomatidae</taxon>
        <taxon>Trypanosoma</taxon>
        <taxon>Duttonella</taxon>
    </lineage>
</organism>
<feature type="transmembrane region" description="Helical" evidence="1">
    <location>
        <begin position="137"/>
        <end position="156"/>
    </location>
</feature>
<sequence length="314" mass="35546">MRPLVRLGIRRRTTHAAHRLVTPLVVSRGSYATPPLEQLIINSSDWKSDNHYHRLGFHEEVRDTGRIKEHYRVLAKHFHPDSPTAPPDATEAFQNIKESYEYVLGAASNESSGRSQSEARSAFRFYDHERRQGQVRLLGEGVALFMVMTIGFILLVSRHNNSRLQARYLAHLVVIFFVIQLFPRLLAAAILYACHSNYLVNIAELTEQATASILFERRDEELFIRLEGVMEDIRKNVIIQVSCIDPADAVSVKCPLAAFTFGAGMLCVSVPFSGEEVLYRVKAVDMERGFVIADRTLRLQAPSNAIRRKVDAKV</sequence>
<dbReference type="InterPro" id="IPR036869">
    <property type="entry name" value="J_dom_sf"/>
</dbReference>